<dbReference type="EMBL" id="LK028680">
    <property type="protein sequence ID" value="CDS25018.1"/>
    <property type="molecule type" value="Genomic_DNA"/>
</dbReference>
<dbReference type="WBParaSite" id="EgrG_000052400">
    <property type="protein sequence ID" value="EgrG_000052400"/>
    <property type="gene ID" value="EgrG_000052400"/>
</dbReference>
<gene>
    <name evidence="2" type="ORF">EgrG_000052400</name>
</gene>
<proteinExistence type="predicted"/>
<accession>A0A068WXZ2</accession>
<dbReference type="Proteomes" id="UP000492820">
    <property type="component" value="Unassembled WGS sequence"/>
</dbReference>
<dbReference type="AlphaFoldDB" id="A0A068WXZ2"/>
<protein>
    <submittedName>
        <fullName evidence="2 4">Uncharacterized protein</fullName>
    </submittedName>
</protein>
<reference evidence="4" key="3">
    <citation type="submission" date="2020-10" db="UniProtKB">
        <authorList>
            <consortium name="WormBaseParasite"/>
        </authorList>
    </citation>
    <scope>IDENTIFICATION</scope>
</reference>
<reference evidence="2 3" key="1">
    <citation type="journal article" date="2013" name="Nature">
        <title>The genomes of four tapeworm species reveal adaptations to parasitism.</title>
        <authorList>
            <person name="Tsai I.J."/>
            <person name="Zarowiecki M."/>
            <person name="Holroyd N."/>
            <person name="Garciarrubio A."/>
            <person name="Sanchez-Flores A."/>
            <person name="Brooks K.L."/>
            <person name="Tracey A."/>
            <person name="Bobes R.J."/>
            <person name="Fragoso G."/>
            <person name="Sciutto E."/>
            <person name="Aslett M."/>
            <person name="Beasley H."/>
            <person name="Bennett H.M."/>
            <person name="Cai J."/>
            <person name="Camicia F."/>
            <person name="Clark R."/>
            <person name="Cucher M."/>
            <person name="De Silva N."/>
            <person name="Day T.A."/>
            <person name="Deplazes P."/>
            <person name="Estrada K."/>
            <person name="Fernandez C."/>
            <person name="Holland P.W."/>
            <person name="Hou J."/>
            <person name="Hu S."/>
            <person name="Huckvale T."/>
            <person name="Hung S.S."/>
            <person name="Kamenetzky L."/>
            <person name="Keane J.A."/>
            <person name="Kiss F."/>
            <person name="Koziol U."/>
            <person name="Lambert O."/>
            <person name="Liu K."/>
            <person name="Luo X."/>
            <person name="Luo Y."/>
            <person name="Macchiaroli N."/>
            <person name="Nichol S."/>
            <person name="Paps J."/>
            <person name="Parkinson J."/>
            <person name="Pouchkina-Stantcheva N."/>
            <person name="Riddiford N."/>
            <person name="Rosenzvit M."/>
            <person name="Salinas G."/>
            <person name="Wasmuth J.D."/>
            <person name="Zamanian M."/>
            <person name="Zheng Y."/>
            <person name="Cai X."/>
            <person name="Soberon X."/>
            <person name="Olson P.D."/>
            <person name="Laclette J.P."/>
            <person name="Brehm K."/>
            <person name="Berriman M."/>
            <person name="Garciarrubio A."/>
            <person name="Bobes R.J."/>
            <person name="Fragoso G."/>
            <person name="Sanchez-Flores A."/>
            <person name="Estrada K."/>
            <person name="Cevallos M.A."/>
            <person name="Morett E."/>
            <person name="Gonzalez V."/>
            <person name="Portillo T."/>
            <person name="Ochoa-Leyva A."/>
            <person name="Jose M.V."/>
            <person name="Sciutto E."/>
            <person name="Landa A."/>
            <person name="Jimenez L."/>
            <person name="Valdes V."/>
            <person name="Carrero J.C."/>
            <person name="Larralde C."/>
            <person name="Morales-Montor J."/>
            <person name="Limon-Lason J."/>
            <person name="Soberon X."/>
            <person name="Laclette J.P."/>
        </authorList>
    </citation>
    <scope>NUCLEOTIDE SEQUENCE [LARGE SCALE GENOMIC DNA]</scope>
</reference>
<evidence type="ECO:0000313" key="3">
    <source>
        <dbReference type="Proteomes" id="UP000492820"/>
    </source>
</evidence>
<sequence>MFEAQLLLVFIAVLHAVVLPIIQFTPSASLLLRFILAVCALFFLHHLSLLRSKQIERPKHRVQMKYIEIKGES</sequence>
<organism evidence="2">
    <name type="scientific">Echinococcus granulosus</name>
    <name type="common">Hydatid tapeworm</name>
    <dbReference type="NCBI Taxonomy" id="6210"/>
    <lineage>
        <taxon>Eukaryota</taxon>
        <taxon>Metazoa</taxon>
        <taxon>Spiralia</taxon>
        <taxon>Lophotrochozoa</taxon>
        <taxon>Platyhelminthes</taxon>
        <taxon>Cestoda</taxon>
        <taxon>Eucestoda</taxon>
        <taxon>Cyclophyllidea</taxon>
        <taxon>Taeniidae</taxon>
        <taxon>Echinococcus</taxon>
        <taxon>Echinococcus granulosus group</taxon>
    </lineage>
</organism>
<name>A0A068WXZ2_ECHGR</name>
<keyword evidence="1" id="KW-0472">Membrane</keyword>
<evidence type="ECO:0000256" key="1">
    <source>
        <dbReference type="SAM" id="Phobius"/>
    </source>
</evidence>
<evidence type="ECO:0000313" key="4">
    <source>
        <dbReference type="WBParaSite" id="EgrG_000052400"/>
    </source>
</evidence>
<reference evidence="2" key="2">
    <citation type="submission" date="2014-06" db="EMBL/GenBank/DDBJ databases">
        <authorList>
            <person name="Aslett M."/>
        </authorList>
    </citation>
    <scope>NUCLEOTIDE SEQUENCE</scope>
</reference>
<keyword evidence="1" id="KW-1133">Transmembrane helix</keyword>
<evidence type="ECO:0000313" key="2">
    <source>
        <dbReference type="EMBL" id="CDS25018.1"/>
    </source>
</evidence>
<keyword evidence="1" id="KW-0812">Transmembrane</keyword>
<feature type="transmembrane region" description="Helical" evidence="1">
    <location>
        <begin position="30"/>
        <end position="50"/>
    </location>
</feature>